<dbReference type="Proteomes" id="UP001623349">
    <property type="component" value="Unassembled WGS sequence"/>
</dbReference>
<accession>A0ABQ0FEQ0</accession>
<protein>
    <submittedName>
        <fullName evidence="1">Predicted gene 20604</fullName>
    </submittedName>
</protein>
<gene>
    <name evidence="1" type="ORF">APTSU1_001296400</name>
</gene>
<name>A0ABQ0FEQ0_APOSI</name>
<keyword evidence="2" id="KW-1185">Reference proteome</keyword>
<sequence>MKELVAEFFGTLVEQDAQGVAEDPDDALDGDWRKPSNLVQWRLGSLET</sequence>
<evidence type="ECO:0000313" key="1">
    <source>
        <dbReference type="EMBL" id="GAB1297728.1"/>
    </source>
</evidence>
<dbReference type="EMBL" id="BAAFST010000012">
    <property type="protein sequence ID" value="GAB1297728.1"/>
    <property type="molecule type" value="Genomic_DNA"/>
</dbReference>
<comment type="caution">
    <text evidence="1">The sequence shown here is derived from an EMBL/GenBank/DDBJ whole genome shotgun (WGS) entry which is preliminary data.</text>
</comment>
<proteinExistence type="predicted"/>
<reference evidence="1 2" key="1">
    <citation type="submission" date="2024-08" db="EMBL/GenBank/DDBJ databases">
        <title>The draft genome of Apodemus speciosus.</title>
        <authorList>
            <person name="Nabeshima K."/>
            <person name="Suzuki S."/>
            <person name="Onuma M."/>
        </authorList>
    </citation>
    <scope>NUCLEOTIDE SEQUENCE [LARGE SCALE GENOMIC DNA]</scope>
    <source>
        <strain evidence="1">IB14-021</strain>
    </source>
</reference>
<organism evidence="1 2">
    <name type="scientific">Apodemus speciosus</name>
    <name type="common">Large Japanese field mouse</name>
    <dbReference type="NCBI Taxonomy" id="105296"/>
    <lineage>
        <taxon>Eukaryota</taxon>
        <taxon>Metazoa</taxon>
        <taxon>Chordata</taxon>
        <taxon>Craniata</taxon>
        <taxon>Vertebrata</taxon>
        <taxon>Euteleostomi</taxon>
        <taxon>Mammalia</taxon>
        <taxon>Eutheria</taxon>
        <taxon>Euarchontoglires</taxon>
        <taxon>Glires</taxon>
        <taxon>Rodentia</taxon>
        <taxon>Myomorpha</taxon>
        <taxon>Muroidea</taxon>
        <taxon>Muridae</taxon>
        <taxon>Murinae</taxon>
        <taxon>Apodemus</taxon>
    </lineage>
</organism>
<evidence type="ECO:0000313" key="2">
    <source>
        <dbReference type="Proteomes" id="UP001623349"/>
    </source>
</evidence>